<organism evidence="7 8">
    <name type="scientific">Tistrella bauzanensis</name>
    <dbReference type="NCBI Taxonomy" id="657419"/>
    <lineage>
        <taxon>Bacteria</taxon>
        <taxon>Pseudomonadati</taxon>
        <taxon>Pseudomonadota</taxon>
        <taxon>Alphaproteobacteria</taxon>
        <taxon>Geminicoccales</taxon>
        <taxon>Geminicoccaceae</taxon>
        <taxon>Tistrella</taxon>
    </lineage>
</organism>
<gene>
    <name evidence="7" type="ORF">GCM10011505_11200</name>
</gene>
<evidence type="ECO:0000256" key="2">
    <source>
        <dbReference type="ARBA" id="ARBA00023125"/>
    </source>
</evidence>
<evidence type="ECO:0000256" key="1">
    <source>
        <dbReference type="ARBA" id="ARBA00023015"/>
    </source>
</evidence>
<evidence type="ECO:0000313" key="7">
    <source>
        <dbReference type="EMBL" id="GGB31511.1"/>
    </source>
</evidence>
<sequence length="258" mass="26632">MSQNDTPDDMPMPAATAATGATGSVQAVTRALDLLRILAETPGGIGLSPAARKAGLAASTAHRLLNTLAARGWASFDAPHNLWRVGPEAFITGQAFDPARHLAAAALPVMQRLMERSGETVNLAIRADDRMLYLAQVECAEMMRAFARPGARVPMISTGVGKALLAAGSRPLPVQATGTGSEGLAAELAAIAARGWALDDEEQSIGLRCVAAAISPPRGLQPIAALSISGPTARISDDRLDALGRMVVDAAADIGRTL</sequence>
<dbReference type="PANTHER" id="PTHR30136">
    <property type="entry name" value="HELIX-TURN-HELIX TRANSCRIPTIONAL REGULATOR, ICLR FAMILY"/>
    <property type="match status" value="1"/>
</dbReference>
<dbReference type="SMART" id="SM00346">
    <property type="entry name" value="HTH_ICLR"/>
    <property type="match status" value="1"/>
</dbReference>
<comment type="caution">
    <text evidence="7">The sequence shown here is derived from an EMBL/GenBank/DDBJ whole genome shotgun (WGS) entry which is preliminary data.</text>
</comment>
<keyword evidence="1" id="KW-0805">Transcription regulation</keyword>
<dbReference type="InterPro" id="IPR050707">
    <property type="entry name" value="HTH_MetabolicPath_Reg"/>
</dbReference>
<dbReference type="InterPro" id="IPR014757">
    <property type="entry name" value="Tscrpt_reg_IclR_C"/>
</dbReference>
<proteinExistence type="predicted"/>
<feature type="compositionally biased region" description="Low complexity" evidence="4">
    <location>
        <begin position="9"/>
        <end position="21"/>
    </location>
</feature>
<evidence type="ECO:0000259" key="6">
    <source>
        <dbReference type="PROSITE" id="PS51078"/>
    </source>
</evidence>
<dbReference type="EMBL" id="BMDZ01000008">
    <property type="protein sequence ID" value="GGB31511.1"/>
    <property type="molecule type" value="Genomic_DNA"/>
</dbReference>
<feature type="domain" description="IclR-ED" evidence="6">
    <location>
        <begin position="88"/>
        <end position="258"/>
    </location>
</feature>
<keyword evidence="2" id="KW-0238">DNA-binding</keyword>
<keyword evidence="8" id="KW-1185">Reference proteome</keyword>
<feature type="region of interest" description="Disordered" evidence="4">
    <location>
        <begin position="1"/>
        <end position="21"/>
    </location>
</feature>
<dbReference type="InterPro" id="IPR036390">
    <property type="entry name" value="WH_DNA-bd_sf"/>
</dbReference>
<evidence type="ECO:0000259" key="5">
    <source>
        <dbReference type="PROSITE" id="PS51077"/>
    </source>
</evidence>
<dbReference type="Pfam" id="PF09339">
    <property type="entry name" value="HTH_IclR"/>
    <property type="match status" value="1"/>
</dbReference>
<accession>A0ABQ1IA72</accession>
<dbReference type="Gene3D" id="1.10.10.10">
    <property type="entry name" value="Winged helix-like DNA-binding domain superfamily/Winged helix DNA-binding domain"/>
    <property type="match status" value="1"/>
</dbReference>
<keyword evidence="3" id="KW-0804">Transcription</keyword>
<evidence type="ECO:0000256" key="4">
    <source>
        <dbReference type="SAM" id="MobiDB-lite"/>
    </source>
</evidence>
<dbReference type="InterPro" id="IPR036388">
    <property type="entry name" value="WH-like_DNA-bd_sf"/>
</dbReference>
<dbReference type="SUPFAM" id="SSF55781">
    <property type="entry name" value="GAF domain-like"/>
    <property type="match status" value="1"/>
</dbReference>
<dbReference type="InterPro" id="IPR029016">
    <property type="entry name" value="GAF-like_dom_sf"/>
</dbReference>
<evidence type="ECO:0000313" key="8">
    <source>
        <dbReference type="Proteomes" id="UP000603352"/>
    </source>
</evidence>
<protein>
    <submittedName>
        <fullName evidence="7">IclR family transcriptional regulator</fullName>
    </submittedName>
</protein>
<dbReference type="Proteomes" id="UP000603352">
    <property type="component" value="Unassembled WGS sequence"/>
</dbReference>
<dbReference type="Gene3D" id="3.30.450.40">
    <property type="match status" value="1"/>
</dbReference>
<dbReference type="InterPro" id="IPR005471">
    <property type="entry name" value="Tscrpt_reg_IclR_N"/>
</dbReference>
<evidence type="ECO:0000256" key="3">
    <source>
        <dbReference type="ARBA" id="ARBA00023163"/>
    </source>
</evidence>
<reference evidence="8" key="1">
    <citation type="journal article" date="2019" name="Int. J. Syst. Evol. Microbiol.">
        <title>The Global Catalogue of Microorganisms (GCM) 10K type strain sequencing project: providing services to taxonomists for standard genome sequencing and annotation.</title>
        <authorList>
            <consortium name="The Broad Institute Genomics Platform"/>
            <consortium name="The Broad Institute Genome Sequencing Center for Infectious Disease"/>
            <person name="Wu L."/>
            <person name="Ma J."/>
        </authorList>
    </citation>
    <scope>NUCLEOTIDE SEQUENCE [LARGE SCALE GENOMIC DNA]</scope>
    <source>
        <strain evidence="8">CGMCC 1.10188</strain>
    </source>
</reference>
<dbReference type="SUPFAM" id="SSF46785">
    <property type="entry name" value="Winged helix' DNA-binding domain"/>
    <property type="match status" value="1"/>
</dbReference>
<dbReference type="PROSITE" id="PS51078">
    <property type="entry name" value="ICLR_ED"/>
    <property type="match status" value="1"/>
</dbReference>
<dbReference type="Pfam" id="PF01614">
    <property type="entry name" value="IclR_C"/>
    <property type="match status" value="1"/>
</dbReference>
<name>A0ABQ1IA72_9PROT</name>
<feature type="domain" description="HTH iclR-type" evidence="5">
    <location>
        <begin position="25"/>
        <end position="87"/>
    </location>
</feature>
<dbReference type="PANTHER" id="PTHR30136:SF24">
    <property type="entry name" value="HTH-TYPE TRANSCRIPTIONAL REPRESSOR ALLR"/>
    <property type="match status" value="1"/>
</dbReference>
<dbReference type="PROSITE" id="PS51077">
    <property type="entry name" value="HTH_ICLR"/>
    <property type="match status" value="1"/>
</dbReference>